<protein>
    <submittedName>
        <fullName evidence="1">Uncharacterized protein</fullName>
    </submittedName>
</protein>
<sequence length="425" mass="47782">MRIMASQHPLMSQAPVLYAPDKVGSGLEANAGGLPDGSWHMGFSKGGDLIYRSDNLPPLFSTMPTLKAQDLFFSELSDILPATETRTFDDFRNQIFSEKKAHILFKVRRKDLTLPPRMGISARKFENGIHVIFVPEGKGLDPSVVKSPDFFSDDTKIQQEITSWLTRLDEETLCTTALGAFQSEYRQRYEPGILFRTAHGTPIGVPPGTDSEKLPGLPQNFSVMPRIWGSTLEGSQKTLEHLWIHTLLRCARVLPVVSVSANAEFLKRTGLATYRKVLQKMSLLILESVRTFTWSPQYRYARQWLNPAGFDIRQAESLVSKIRHETSEITFLPIRASASTLKGIAEKTRMDEPFFWDPKEEQAWILLRNVSIDNAETMARSSIASRLETLAGTPVSLESFLLRHSKLPLHRQESSSFQSDDGAIA</sequence>
<organism evidence="1 2">
    <name type="scientific">Leptospirillum ferrooxidans (strain C2-3)</name>
    <dbReference type="NCBI Taxonomy" id="1162668"/>
    <lineage>
        <taxon>Bacteria</taxon>
        <taxon>Pseudomonadati</taxon>
        <taxon>Nitrospirota</taxon>
        <taxon>Nitrospiria</taxon>
        <taxon>Nitrospirales</taxon>
        <taxon>Nitrospiraceae</taxon>
        <taxon>Leptospirillum</taxon>
    </lineage>
</organism>
<dbReference type="OrthoDB" id="9814477at2"/>
<evidence type="ECO:0000313" key="1">
    <source>
        <dbReference type="EMBL" id="BAM06679.1"/>
    </source>
</evidence>
<dbReference type="HOGENOM" id="CLU_672331_0_0_0"/>
<dbReference type="PATRIC" id="fig|1162668.3.peg.1125"/>
<reference evidence="2" key="2">
    <citation type="submission" date="2012-03" db="EMBL/GenBank/DDBJ databases">
        <title>The complete genome sequence of the pioneer microbe on fresh volcanic deposit, Leptospirillum ferrooxidans strain C2-3.</title>
        <authorList>
            <person name="Fujimura R."/>
            <person name="Sato Y."/>
            <person name="Nishizawa T."/>
            <person name="Nanba K."/>
            <person name="Oshima K."/>
            <person name="Hattori M."/>
            <person name="Kamijo T."/>
            <person name="Ohta H."/>
        </authorList>
    </citation>
    <scope>NUCLEOTIDE SEQUENCE [LARGE SCALE GENOMIC DNA]</scope>
    <source>
        <strain evidence="2">C2-3</strain>
    </source>
</reference>
<dbReference type="RefSeq" id="WP_014449170.1">
    <property type="nucleotide sequence ID" value="NC_017094.1"/>
</dbReference>
<gene>
    <name evidence="1" type="ordered locus">LFE_0975</name>
</gene>
<accession>I0IN30</accession>
<dbReference type="KEGG" id="lfc:LFE_0975"/>
<evidence type="ECO:0000313" key="2">
    <source>
        <dbReference type="Proteomes" id="UP000007382"/>
    </source>
</evidence>
<dbReference type="AlphaFoldDB" id="I0IN30"/>
<dbReference type="EMBL" id="AP012342">
    <property type="protein sequence ID" value="BAM06679.1"/>
    <property type="molecule type" value="Genomic_DNA"/>
</dbReference>
<dbReference type="Proteomes" id="UP000007382">
    <property type="component" value="Chromosome"/>
</dbReference>
<dbReference type="STRING" id="1162668.LFE_0975"/>
<keyword evidence="2" id="KW-1185">Reference proteome</keyword>
<name>I0IN30_LEPFC</name>
<reference evidence="1 2" key="1">
    <citation type="journal article" date="2012" name="J. Bacteriol.">
        <title>Complete Genome Sequence of Leptospirillum ferrooxidans Strain C2-3, Isolated from a Fresh Volcanic Ash Deposit on the Island of Miyake, Japan.</title>
        <authorList>
            <person name="Fujimura R."/>
            <person name="Sato Y."/>
            <person name="Nishizawa T."/>
            <person name="Oshima K."/>
            <person name="Kim S.-W."/>
            <person name="Hattori M."/>
            <person name="Kamijo T."/>
            <person name="Ohta H."/>
        </authorList>
    </citation>
    <scope>NUCLEOTIDE SEQUENCE [LARGE SCALE GENOMIC DNA]</scope>
    <source>
        <strain evidence="1 2">C2-3</strain>
    </source>
</reference>
<proteinExistence type="predicted"/>